<evidence type="ECO:0000313" key="2">
    <source>
        <dbReference type="Proteomes" id="UP000005737"/>
    </source>
</evidence>
<evidence type="ECO:0008006" key="3">
    <source>
        <dbReference type="Google" id="ProtNLM"/>
    </source>
</evidence>
<name>H2CLB2_9LEPT</name>
<gene>
    <name evidence="1" type="ORF">Lepil_4045</name>
</gene>
<reference evidence="1 2" key="1">
    <citation type="submission" date="2011-10" db="EMBL/GenBank/DDBJ databases">
        <title>The Improved High-Quality Draft genome of Leptonema illini DSM 21528.</title>
        <authorList>
            <consortium name="US DOE Joint Genome Institute (JGI-PGF)"/>
            <person name="Lucas S."/>
            <person name="Copeland A."/>
            <person name="Lapidus A."/>
            <person name="Glavina del Rio T."/>
            <person name="Dalin E."/>
            <person name="Tice H."/>
            <person name="Bruce D."/>
            <person name="Goodwin L."/>
            <person name="Pitluck S."/>
            <person name="Peters L."/>
            <person name="Mikhailova N."/>
            <person name="Held B."/>
            <person name="Kyrpides N."/>
            <person name="Mavromatis K."/>
            <person name="Ivanova N."/>
            <person name="Markowitz V."/>
            <person name="Cheng J.-F."/>
            <person name="Hugenholtz P."/>
            <person name="Woyke T."/>
            <person name="Wu D."/>
            <person name="Gronow S."/>
            <person name="Wellnitz S."/>
            <person name="Brambilla E.-M."/>
            <person name="Klenk H.-P."/>
            <person name="Eisen J.A."/>
        </authorList>
    </citation>
    <scope>NUCLEOTIDE SEQUENCE [LARGE SCALE GENOMIC DNA]</scope>
    <source>
        <strain evidence="1 2">DSM 21528</strain>
    </source>
</reference>
<accession>H2CLB2</accession>
<evidence type="ECO:0000313" key="1">
    <source>
        <dbReference type="EMBL" id="EHQ04709.1"/>
    </source>
</evidence>
<sequence length="914" mass="98788">MIEKSRDEIMSDLPSFLEAADTVQVESFFSVQKLILQKAFEKIMGTGTTSERKNSKDKKVIGDLAWWIGKPAGSSGKISSGLDEDDDLKGYADGKVQEAIASAVSEDNPSAALDIMKYINDPGFGELGEGGNRPSGIVLGFYNKLDLVSRYIDGKNSDRIESISGSIDPISATINQFNPVSILATSIQNVRVASEVYGKDAGYMWEAQALGAFKGMANALGTAVAVATSWSVVGVAVGAAIIAAGNSIQVDTKTGKRDAVMNDRAAVGTAIGIASMYAGNLTSGANVSAADRLMAAAINTSASSIGAGFSYNDHGNITGWTLSGSNGDAFWQNMGTGALSAGISEGVIKGFGIQNDYAKDIISSVSSTGVNTFAEYYKYNQGYQNNYAAMANPDIGNASAFWNLAVTMGGRASRDNSATSTTSGDWSWDNAMSGFAEGFLGEFTGWVGLGSALANKTGQVYSMVSGLFGMARRKEEEDGDPGAGGKQKLPDGLLDNFKSSIFRSQKAATTNEYIKELARKGYDVSEIVEWVGEQRASGVHDLGYDDFFPRQKPYQGGPDMIKSTVPGLGEATYSYDPKTNTYVRVGIQLTRGLFGFDEKPTVNSNNSKQMTGIYQQKLVLQIKNLQYMNSDGQMDLRQMSAADRLQYYKLNYEENRITGNNRTLLKEDGFLVYEMNASNIKIVHQQTEAGDIYWENIDLKNNQKRFWIMNPNTGNMGSFTAFHMENGPEYKQFYIMHGQESNLSPVKVGNNPDGSPIYAPQAGAIKFNDGVHGPEGSADFPVGDVASHALYGHGGIDTGNRTADYKTILYDEFAAENGKITRIIPSVNALEITYTSGYKEVRMHLSGYAEGIYEGASVTAGQYIGRQGGAGNGYPLHNHMEVYYNNENIGTDAIMKRYYNQQSVPKSGYYWEVP</sequence>
<keyword evidence="2" id="KW-1185">Reference proteome</keyword>
<dbReference type="InterPro" id="IPR011055">
    <property type="entry name" value="Dup_hybrid_motif"/>
</dbReference>
<dbReference type="Proteomes" id="UP000005737">
    <property type="component" value="Unassembled WGS sequence"/>
</dbReference>
<dbReference type="EMBL" id="JH597774">
    <property type="protein sequence ID" value="EHQ04709.1"/>
    <property type="molecule type" value="Genomic_DNA"/>
</dbReference>
<organism evidence="1 2">
    <name type="scientific">Leptonema illini DSM 21528</name>
    <dbReference type="NCBI Taxonomy" id="929563"/>
    <lineage>
        <taxon>Bacteria</taxon>
        <taxon>Pseudomonadati</taxon>
        <taxon>Spirochaetota</taxon>
        <taxon>Spirochaetia</taxon>
        <taxon>Leptospirales</taxon>
        <taxon>Leptospiraceae</taxon>
        <taxon>Leptonema</taxon>
    </lineage>
</organism>
<dbReference type="HOGENOM" id="CLU_318271_0_0_12"/>
<dbReference type="AlphaFoldDB" id="H2CLB2"/>
<dbReference type="Gene3D" id="2.70.70.10">
    <property type="entry name" value="Glucose Permease (Domain IIA)"/>
    <property type="match status" value="1"/>
</dbReference>
<proteinExistence type="predicted"/>
<protein>
    <recommendedName>
        <fullName evidence="3">Peptidase M23</fullName>
    </recommendedName>
</protein>